<gene>
    <name evidence="2" type="ORF">WG66_19915</name>
</gene>
<sequence length="400" mass="42990">MFSSFKSPLDSEAPDGSGNTGWQAGPLDGEGDEEGFIADFTLPYQPALDGDGNEEGGDGDNGVPGDGPGGSGGDDPPPPGSGGGGGSGALLTFQSMTHVLSFLANRLELTSNPERSSRVKSKLKEPDTYDGSNSKLLKPWLVSLALHFSDQPDAFSADTSKVMFALSFLHGNASKWFQHDILGIWPGPKALWTENYTTFINKLWINFGPYNSRAEVEDTLNNLWMCDADHIRTYDLKFQNAMVELDWADPILSTCSEISPARLMTGIGLDRLRKLARQDLPSLQARSLAPVLVPGARIVRSSDKGSSSSSSTAKSKSGSENQSKLLPSWLEGKLKNGKLTDEECKHHQESGLCMFCSDKHNINNCAKKAHNMKGKASRYAASIDEAPSADKADGSAESKN</sequence>
<evidence type="ECO:0000313" key="2">
    <source>
        <dbReference type="EMBL" id="KTB27501.1"/>
    </source>
</evidence>
<evidence type="ECO:0000256" key="1">
    <source>
        <dbReference type="SAM" id="MobiDB-lite"/>
    </source>
</evidence>
<feature type="region of interest" description="Disordered" evidence="1">
    <location>
        <begin position="1"/>
        <end position="89"/>
    </location>
</feature>
<comment type="caution">
    <text evidence="2">The sequence shown here is derived from an EMBL/GenBank/DDBJ whole genome shotgun (WGS) entry which is preliminary data.</text>
</comment>
<dbReference type="EMBL" id="LATX01002544">
    <property type="protein sequence ID" value="KTB27501.1"/>
    <property type="molecule type" value="Genomic_DNA"/>
</dbReference>
<reference evidence="2 3" key="1">
    <citation type="submission" date="2015-12" db="EMBL/GenBank/DDBJ databases">
        <title>Draft genome sequence of Moniliophthora roreri, the causal agent of frosty pod rot of cacao.</title>
        <authorList>
            <person name="Aime M.C."/>
            <person name="Diaz-Valderrama J.R."/>
            <person name="Kijpornyongpan T."/>
            <person name="Phillips-Mora W."/>
        </authorList>
    </citation>
    <scope>NUCLEOTIDE SEQUENCE [LARGE SCALE GENOMIC DNA]</scope>
    <source>
        <strain evidence="2 3">MCA 2952</strain>
    </source>
</reference>
<evidence type="ECO:0000313" key="3">
    <source>
        <dbReference type="Proteomes" id="UP000054988"/>
    </source>
</evidence>
<feature type="region of interest" description="Disordered" evidence="1">
    <location>
        <begin position="300"/>
        <end position="327"/>
    </location>
</feature>
<feature type="region of interest" description="Disordered" evidence="1">
    <location>
        <begin position="370"/>
        <end position="400"/>
    </location>
</feature>
<accession>A0A0W0ETW4</accession>
<feature type="compositionally biased region" description="Gly residues" evidence="1">
    <location>
        <begin position="59"/>
        <end position="73"/>
    </location>
</feature>
<feature type="compositionally biased region" description="Basic and acidic residues" evidence="1">
    <location>
        <begin position="388"/>
        <end position="400"/>
    </location>
</feature>
<organism evidence="2 3">
    <name type="scientific">Moniliophthora roreri</name>
    <name type="common">Frosty pod rot fungus</name>
    <name type="synonym">Monilia roreri</name>
    <dbReference type="NCBI Taxonomy" id="221103"/>
    <lineage>
        <taxon>Eukaryota</taxon>
        <taxon>Fungi</taxon>
        <taxon>Dikarya</taxon>
        <taxon>Basidiomycota</taxon>
        <taxon>Agaricomycotina</taxon>
        <taxon>Agaricomycetes</taxon>
        <taxon>Agaricomycetidae</taxon>
        <taxon>Agaricales</taxon>
        <taxon>Marasmiineae</taxon>
        <taxon>Marasmiaceae</taxon>
        <taxon>Moniliophthora</taxon>
    </lineage>
</organism>
<protein>
    <submittedName>
        <fullName evidence="2">Putative retrotransposon nucleocapsid</fullName>
    </submittedName>
</protein>
<name>A0A0W0ETW4_MONRR</name>
<proteinExistence type="predicted"/>
<dbReference type="AlphaFoldDB" id="A0A0W0ETW4"/>
<feature type="compositionally biased region" description="Low complexity" evidence="1">
    <location>
        <begin position="304"/>
        <end position="319"/>
    </location>
</feature>
<dbReference type="Proteomes" id="UP000054988">
    <property type="component" value="Unassembled WGS sequence"/>
</dbReference>